<feature type="transmembrane region" description="Helical" evidence="1">
    <location>
        <begin position="177"/>
        <end position="196"/>
    </location>
</feature>
<keyword evidence="1" id="KW-0812">Transmembrane</keyword>
<feature type="transmembrane region" description="Helical" evidence="1">
    <location>
        <begin position="250"/>
        <end position="267"/>
    </location>
</feature>
<organism evidence="2 3">
    <name type="scientific">Microbacterium wangchenii</name>
    <dbReference type="NCBI Taxonomy" id="2541726"/>
    <lineage>
        <taxon>Bacteria</taxon>
        <taxon>Bacillati</taxon>
        <taxon>Actinomycetota</taxon>
        <taxon>Actinomycetes</taxon>
        <taxon>Micrococcales</taxon>
        <taxon>Microbacteriaceae</taxon>
        <taxon>Microbacterium</taxon>
    </lineage>
</organism>
<name>A0ABX5SVK8_9MICO</name>
<evidence type="ECO:0000313" key="3">
    <source>
        <dbReference type="Proteomes" id="UP000295748"/>
    </source>
</evidence>
<reference evidence="2 3" key="1">
    <citation type="submission" date="2019-03" db="EMBL/GenBank/DDBJ databases">
        <authorList>
            <person name="Dong K."/>
        </authorList>
    </citation>
    <scope>NUCLEOTIDE SEQUENCE [LARGE SCALE GENOMIC DNA]</scope>
    <source>
        <strain evidence="3">dk512</strain>
    </source>
</reference>
<dbReference type="EMBL" id="CP038266">
    <property type="protein sequence ID" value="QBR89837.1"/>
    <property type="molecule type" value="Genomic_DNA"/>
</dbReference>
<gene>
    <name evidence="2" type="ORF">E4K62_14795</name>
</gene>
<keyword evidence="1" id="KW-1133">Transmembrane helix</keyword>
<dbReference type="NCBIfam" id="NF038403">
    <property type="entry name" value="perm_prefix_1"/>
    <property type="match status" value="1"/>
</dbReference>
<protein>
    <submittedName>
        <fullName evidence="2">Uncharacterized protein</fullName>
    </submittedName>
</protein>
<dbReference type="Pfam" id="PF22564">
    <property type="entry name" value="HAAS"/>
    <property type="match status" value="1"/>
</dbReference>
<dbReference type="InterPro" id="IPR047928">
    <property type="entry name" value="Perm_prefix_1"/>
</dbReference>
<evidence type="ECO:0000256" key="1">
    <source>
        <dbReference type="SAM" id="Phobius"/>
    </source>
</evidence>
<feature type="transmembrane region" description="Helical" evidence="1">
    <location>
        <begin position="216"/>
        <end position="238"/>
    </location>
</feature>
<feature type="transmembrane region" description="Helical" evidence="1">
    <location>
        <begin position="91"/>
        <end position="110"/>
    </location>
</feature>
<feature type="transmembrane region" description="Helical" evidence="1">
    <location>
        <begin position="122"/>
        <end position="142"/>
    </location>
</feature>
<dbReference type="Proteomes" id="UP000295748">
    <property type="component" value="Chromosome"/>
</dbReference>
<evidence type="ECO:0000313" key="2">
    <source>
        <dbReference type="EMBL" id="QBR89837.1"/>
    </source>
</evidence>
<feature type="transmembrane region" description="Helical" evidence="1">
    <location>
        <begin position="287"/>
        <end position="306"/>
    </location>
</feature>
<keyword evidence="1" id="KW-0472">Membrane</keyword>
<accession>A0ABX5SVK8</accession>
<sequence>MTMSTLTDRYVDAAMRSVPEKQRADLAAELRALIDDQLDARVAAGESPDAAERGVLTDLGDPDRLAADYIDRPLQLIGPRYYLAWWRLTKLLWAIVPVCAAFGVALGQTLSGAAFGEIVGSVASVTVSVIVNVGFWTTLVFFTVERSAGGADVGFVSRWTPDQLPEPRDSGARLSDLVASLVLLGVVAGAVLWDHFVGTAYLADRGWTSFLAPGLWPWWIGGLLALCACEALLAIRVYAHGRWTARSASVNLLLNLLIVVPGLWLLVRGELVNPEFFASVIPESGDTVAVIVGVVFGFTLVGVAGWDSVEAFLKARRAGRTSTRARAAVTAE</sequence>
<keyword evidence="3" id="KW-1185">Reference proteome</keyword>
<proteinExistence type="predicted"/>